<reference evidence="2 3" key="1">
    <citation type="submission" date="2020-04" db="EMBL/GenBank/DDBJ databases">
        <title>Chryseobacterium sp. RP-3-3 sp. nov., isolated from Jeju soil.</title>
        <authorList>
            <person name="Dahal R.H."/>
        </authorList>
    </citation>
    <scope>NUCLEOTIDE SEQUENCE [LARGE SCALE GENOMIC DNA]</scope>
    <source>
        <strain evidence="2 3">RP-3-3</strain>
    </source>
</reference>
<feature type="region of interest" description="Disordered" evidence="1">
    <location>
        <begin position="26"/>
        <end position="63"/>
    </location>
</feature>
<gene>
    <name evidence="2" type="ORF">HHL23_13295</name>
</gene>
<keyword evidence="3" id="KW-1185">Reference proteome</keyword>
<proteinExistence type="predicted"/>
<accession>A0A7Y0ANU2</accession>
<protein>
    <submittedName>
        <fullName evidence="2">Uncharacterized protein</fullName>
    </submittedName>
</protein>
<organism evidence="2 3">
    <name type="scientific">Chryseobacterium antibioticum</name>
    <dbReference type="NCBI Taxonomy" id="2728847"/>
    <lineage>
        <taxon>Bacteria</taxon>
        <taxon>Pseudomonadati</taxon>
        <taxon>Bacteroidota</taxon>
        <taxon>Flavobacteriia</taxon>
        <taxon>Flavobacteriales</taxon>
        <taxon>Weeksellaceae</taxon>
        <taxon>Chryseobacterium group</taxon>
        <taxon>Chryseobacterium</taxon>
    </lineage>
</organism>
<comment type="caution">
    <text evidence="2">The sequence shown here is derived from an EMBL/GenBank/DDBJ whole genome shotgun (WGS) entry which is preliminary data.</text>
</comment>
<dbReference type="RefSeq" id="WP_169235281.1">
    <property type="nucleotide sequence ID" value="NZ_JABBGI010000016.1"/>
</dbReference>
<dbReference type="AlphaFoldDB" id="A0A7Y0ANU2"/>
<evidence type="ECO:0000256" key="1">
    <source>
        <dbReference type="SAM" id="MobiDB-lite"/>
    </source>
</evidence>
<evidence type="ECO:0000313" key="2">
    <source>
        <dbReference type="EMBL" id="NML70762.1"/>
    </source>
</evidence>
<sequence>MKKRKQNQSGKKLSLIKLQLSKITNMGNIQGGGPSQAQFGSGDCMFPEDASSPVDHGIKPPTQ</sequence>
<dbReference type="EMBL" id="JABBGI010000016">
    <property type="protein sequence ID" value="NML70762.1"/>
    <property type="molecule type" value="Genomic_DNA"/>
</dbReference>
<evidence type="ECO:0000313" key="3">
    <source>
        <dbReference type="Proteomes" id="UP000544054"/>
    </source>
</evidence>
<dbReference type="Proteomes" id="UP000544054">
    <property type="component" value="Unassembled WGS sequence"/>
</dbReference>
<name>A0A7Y0ANU2_9FLAO</name>